<evidence type="ECO:0000313" key="7">
    <source>
        <dbReference type="Proteomes" id="UP000719412"/>
    </source>
</evidence>
<feature type="transmembrane region" description="Helical" evidence="5">
    <location>
        <begin position="253"/>
        <end position="275"/>
    </location>
</feature>
<gene>
    <name evidence="6" type="ORF">GEV33_011078</name>
</gene>
<feature type="transmembrane region" description="Helical" evidence="5">
    <location>
        <begin position="317"/>
        <end position="334"/>
    </location>
</feature>
<evidence type="ECO:0000256" key="1">
    <source>
        <dbReference type="ARBA" id="ARBA00004141"/>
    </source>
</evidence>
<reference evidence="6" key="1">
    <citation type="journal article" date="2020" name="J Insects Food Feed">
        <title>The yellow mealworm (Tenebrio molitor) genome: a resource for the emerging insects as food and feed industry.</title>
        <authorList>
            <person name="Eriksson T."/>
            <person name="Andere A."/>
            <person name="Kelstrup H."/>
            <person name="Emery V."/>
            <person name="Picard C."/>
        </authorList>
    </citation>
    <scope>NUCLEOTIDE SEQUENCE</scope>
    <source>
        <strain evidence="6">Stoneville</strain>
        <tissue evidence="6">Whole head</tissue>
    </source>
</reference>
<dbReference type="AlphaFoldDB" id="A0A8J6HDJ0"/>
<feature type="transmembrane region" description="Helical" evidence="5">
    <location>
        <begin position="287"/>
        <end position="305"/>
    </location>
</feature>
<dbReference type="PANTHER" id="PTHR11040:SF203">
    <property type="entry name" value="FI18611P1-RELATED"/>
    <property type="match status" value="1"/>
</dbReference>
<keyword evidence="2 5" id="KW-0812">Transmembrane</keyword>
<evidence type="ECO:0000256" key="4">
    <source>
        <dbReference type="ARBA" id="ARBA00023136"/>
    </source>
</evidence>
<sequence length="335" mass="36849">MNSDDKTITAKSVAMCVLFTASLALGTLPILLSRIFRWNSDSQNNPYVQKLLCLGGGVLLCTTFIHLLPEVAERIDKLKDGPTQKIHYAELLMCVGFFTMYLVEECVHSCLHRHQPDEVALVRSLSIRRGNGETDKSRTNSIRTSQDITICVEDKKHIDHSHNDPDHDHSYQNSRGHSHFVSDAEDSTMKTIRGLFVVLALSVHELFEGLAVGLESSSKNVWYMFGAVSAHKLVIAFCIGVELVTSGMKNCMVITYVLIFAVVSPIGIGIGIVVSTGGKEITELPSVLLQGLASGTLLYVVFFEILSSERKSGLQQFFSVLVGFSIMLVIKVLGD</sequence>
<dbReference type="GO" id="GO:0005886">
    <property type="term" value="C:plasma membrane"/>
    <property type="evidence" value="ECO:0007669"/>
    <property type="project" value="TreeGrafter"/>
</dbReference>
<comment type="caution">
    <text evidence="6">The sequence shown here is derived from an EMBL/GenBank/DDBJ whole genome shotgun (WGS) entry which is preliminary data.</text>
</comment>
<dbReference type="Pfam" id="PF02535">
    <property type="entry name" value="Zip"/>
    <property type="match status" value="1"/>
</dbReference>
<feature type="transmembrane region" description="Helical" evidence="5">
    <location>
        <begin position="47"/>
        <end position="66"/>
    </location>
</feature>
<feature type="transmembrane region" description="Helical" evidence="5">
    <location>
        <begin position="220"/>
        <end position="241"/>
    </location>
</feature>
<reference evidence="6" key="2">
    <citation type="submission" date="2021-08" db="EMBL/GenBank/DDBJ databases">
        <authorList>
            <person name="Eriksson T."/>
        </authorList>
    </citation>
    <scope>NUCLEOTIDE SEQUENCE</scope>
    <source>
        <strain evidence="6">Stoneville</strain>
        <tissue evidence="6">Whole head</tissue>
    </source>
</reference>
<dbReference type="InterPro" id="IPR003689">
    <property type="entry name" value="ZIP"/>
</dbReference>
<accession>A0A8J6HDJ0</accession>
<proteinExistence type="predicted"/>
<dbReference type="GO" id="GO:0005385">
    <property type="term" value="F:zinc ion transmembrane transporter activity"/>
    <property type="evidence" value="ECO:0007669"/>
    <property type="project" value="TreeGrafter"/>
</dbReference>
<keyword evidence="4 5" id="KW-0472">Membrane</keyword>
<protein>
    <submittedName>
        <fullName evidence="6">Uncharacterized protein</fullName>
    </submittedName>
</protein>
<evidence type="ECO:0000256" key="3">
    <source>
        <dbReference type="ARBA" id="ARBA00022989"/>
    </source>
</evidence>
<evidence type="ECO:0000256" key="2">
    <source>
        <dbReference type="ARBA" id="ARBA00022692"/>
    </source>
</evidence>
<evidence type="ECO:0000313" key="6">
    <source>
        <dbReference type="EMBL" id="KAH0811713.1"/>
    </source>
</evidence>
<keyword evidence="7" id="KW-1185">Reference proteome</keyword>
<dbReference type="Proteomes" id="UP000719412">
    <property type="component" value="Unassembled WGS sequence"/>
</dbReference>
<dbReference type="EMBL" id="JABDTM020026621">
    <property type="protein sequence ID" value="KAH0811713.1"/>
    <property type="molecule type" value="Genomic_DNA"/>
</dbReference>
<organism evidence="6 7">
    <name type="scientific">Tenebrio molitor</name>
    <name type="common">Yellow mealworm beetle</name>
    <dbReference type="NCBI Taxonomy" id="7067"/>
    <lineage>
        <taxon>Eukaryota</taxon>
        <taxon>Metazoa</taxon>
        <taxon>Ecdysozoa</taxon>
        <taxon>Arthropoda</taxon>
        <taxon>Hexapoda</taxon>
        <taxon>Insecta</taxon>
        <taxon>Pterygota</taxon>
        <taxon>Neoptera</taxon>
        <taxon>Endopterygota</taxon>
        <taxon>Coleoptera</taxon>
        <taxon>Polyphaga</taxon>
        <taxon>Cucujiformia</taxon>
        <taxon>Tenebrionidae</taxon>
        <taxon>Tenebrio</taxon>
    </lineage>
</organism>
<name>A0A8J6HDJ0_TENMO</name>
<feature type="transmembrane region" description="Helical" evidence="5">
    <location>
        <begin position="12"/>
        <end position="35"/>
    </location>
</feature>
<evidence type="ECO:0000256" key="5">
    <source>
        <dbReference type="SAM" id="Phobius"/>
    </source>
</evidence>
<keyword evidence="3 5" id="KW-1133">Transmembrane helix</keyword>
<comment type="subcellular location">
    <subcellularLocation>
        <location evidence="1">Membrane</location>
        <topology evidence="1">Multi-pass membrane protein</topology>
    </subcellularLocation>
</comment>
<feature type="transmembrane region" description="Helical" evidence="5">
    <location>
        <begin position="195"/>
        <end position="214"/>
    </location>
</feature>
<dbReference type="PANTHER" id="PTHR11040">
    <property type="entry name" value="ZINC/IRON TRANSPORTER"/>
    <property type="match status" value="1"/>
</dbReference>